<dbReference type="Pfam" id="PF00534">
    <property type="entry name" value="Glycos_transf_1"/>
    <property type="match status" value="1"/>
</dbReference>
<accession>A0AA86NGQ0</accession>
<sequence length="552" mass="63878">MIKYSATFQTTSLFSLALFSFIESSCCWLVGSFITSNLSSRLSDTSAEHNLKFRSSRWNSSSQDSSRLVLDWFLVSTRQFGIPCNYLTFQKRQHQNEIITQNLQNLTLYTFILYLIKTYPLQMMFIFLKLLAAEEIKDEKQNKMHKTKVAFILLEFLGGGSERVTELLTRELSLKENLELFIITTTREISNNISPRVKIIIIPTKTTDAIQTLINIQKNYGIDIFVCQDYWKAINAQFIDILKSFGAKVIAFEHNSFFTYLYYAGTERSDLKYKMMKAYAKADALICLSRTDARIWSLLGAREAIYIPNLLTFEPSKFKAQLLTNKNVLFNGRFDLVQKRPHVAIEVFAKVYQHHPDARLQILGNQDEQYKQYCQRLTTRLNVTQAVDFIGYQKDIQPILKNSAVMIMTSQFEGFPMVIPEAKAFGIPIVMMKLDYCEVTQEGVINVEKNDIEAMAEQLKLLLDDVSYRRKRGREAKESLAKFSNADIVSRWDKLIKAVMEGDDQIKELIQSLHQEISDEIVAQISEDEQKHALLWEEFHSTLFDENGEYID</sequence>
<evidence type="ECO:0000259" key="2">
    <source>
        <dbReference type="Pfam" id="PF00534"/>
    </source>
</evidence>
<keyword evidence="5" id="KW-1185">Reference proteome</keyword>
<evidence type="ECO:0000313" key="3">
    <source>
        <dbReference type="EMBL" id="CAI9919612.1"/>
    </source>
</evidence>
<dbReference type="Gene3D" id="3.40.50.2000">
    <property type="entry name" value="Glycogen Phosphorylase B"/>
    <property type="match status" value="2"/>
</dbReference>
<dbReference type="Proteomes" id="UP001642409">
    <property type="component" value="Unassembled WGS sequence"/>
</dbReference>
<evidence type="ECO:0000313" key="4">
    <source>
        <dbReference type="EMBL" id="CAL6075711.1"/>
    </source>
</evidence>
<keyword evidence="1" id="KW-0328">Glycosyltransferase</keyword>
<organism evidence="3">
    <name type="scientific">Hexamita inflata</name>
    <dbReference type="NCBI Taxonomy" id="28002"/>
    <lineage>
        <taxon>Eukaryota</taxon>
        <taxon>Metamonada</taxon>
        <taxon>Diplomonadida</taxon>
        <taxon>Hexamitidae</taxon>
        <taxon>Hexamitinae</taxon>
        <taxon>Hexamita</taxon>
    </lineage>
</organism>
<keyword evidence="3" id="KW-0808">Transferase</keyword>
<feature type="domain" description="Glycosyl transferase family 1" evidence="2">
    <location>
        <begin position="323"/>
        <end position="478"/>
    </location>
</feature>
<evidence type="ECO:0000256" key="1">
    <source>
        <dbReference type="ARBA" id="ARBA00022676"/>
    </source>
</evidence>
<reference evidence="3" key="1">
    <citation type="submission" date="2023-06" db="EMBL/GenBank/DDBJ databases">
        <authorList>
            <person name="Kurt Z."/>
        </authorList>
    </citation>
    <scope>NUCLEOTIDE SEQUENCE</scope>
</reference>
<dbReference type="AlphaFoldDB" id="A0AA86NGQ0"/>
<dbReference type="PANTHER" id="PTHR12526:SF630">
    <property type="entry name" value="GLYCOSYLTRANSFERASE"/>
    <property type="match status" value="1"/>
</dbReference>
<protein>
    <submittedName>
        <fullName evidence="3">Glycosyl transferases group 1 family protein</fullName>
    </submittedName>
    <submittedName>
        <fullName evidence="4">Glycosyl_transferases group 1 family protein</fullName>
    </submittedName>
</protein>
<dbReference type="InterPro" id="IPR001296">
    <property type="entry name" value="Glyco_trans_1"/>
</dbReference>
<dbReference type="SUPFAM" id="SSF53756">
    <property type="entry name" value="UDP-Glycosyltransferase/glycogen phosphorylase"/>
    <property type="match status" value="1"/>
</dbReference>
<dbReference type="GO" id="GO:0016757">
    <property type="term" value="F:glycosyltransferase activity"/>
    <property type="evidence" value="ECO:0007669"/>
    <property type="project" value="UniProtKB-KW"/>
</dbReference>
<dbReference type="EMBL" id="CAXDID020000315">
    <property type="protein sequence ID" value="CAL6075711.1"/>
    <property type="molecule type" value="Genomic_DNA"/>
</dbReference>
<proteinExistence type="predicted"/>
<name>A0AA86NGQ0_9EUKA</name>
<dbReference type="PANTHER" id="PTHR12526">
    <property type="entry name" value="GLYCOSYLTRANSFERASE"/>
    <property type="match status" value="1"/>
</dbReference>
<gene>
    <name evidence="4" type="ORF">HINF_LOCUS57340</name>
    <name evidence="3" type="ORF">HINF_LOCUS7257</name>
</gene>
<dbReference type="EMBL" id="CATOUU010000181">
    <property type="protein sequence ID" value="CAI9919612.1"/>
    <property type="molecule type" value="Genomic_DNA"/>
</dbReference>
<evidence type="ECO:0000313" key="5">
    <source>
        <dbReference type="Proteomes" id="UP001642409"/>
    </source>
</evidence>
<reference evidence="4 5" key="2">
    <citation type="submission" date="2024-07" db="EMBL/GenBank/DDBJ databases">
        <authorList>
            <person name="Akdeniz Z."/>
        </authorList>
    </citation>
    <scope>NUCLEOTIDE SEQUENCE [LARGE SCALE GENOMIC DNA]</scope>
</reference>
<comment type="caution">
    <text evidence="3">The sequence shown here is derived from an EMBL/GenBank/DDBJ whole genome shotgun (WGS) entry which is preliminary data.</text>
</comment>